<proteinExistence type="predicted"/>
<dbReference type="EMBL" id="KK116691">
    <property type="protein sequence ID" value="KFM68487.1"/>
    <property type="molecule type" value="Genomic_DNA"/>
</dbReference>
<name>A0A087TTP8_STEMI</name>
<dbReference type="Proteomes" id="UP000054359">
    <property type="component" value="Unassembled WGS sequence"/>
</dbReference>
<feature type="non-terminal residue" evidence="1">
    <location>
        <position position="1"/>
    </location>
</feature>
<protein>
    <submittedName>
        <fullName evidence="1">Uncharacterized protein</fullName>
    </submittedName>
</protein>
<keyword evidence="2" id="KW-1185">Reference proteome</keyword>
<organism evidence="1 2">
    <name type="scientific">Stegodyphus mimosarum</name>
    <name type="common">African social velvet spider</name>
    <dbReference type="NCBI Taxonomy" id="407821"/>
    <lineage>
        <taxon>Eukaryota</taxon>
        <taxon>Metazoa</taxon>
        <taxon>Ecdysozoa</taxon>
        <taxon>Arthropoda</taxon>
        <taxon>Chelicerata</taxon>
        <taxon>Arachnida</taxon>
        <taxon>Araneae</taxon>
        <taxon>Araneomorphae</taxon>
        <taxon>Entelegynae</taxon>
        <taxon>Eresoidea</taxon>
        <taxon>Eresidae</taxon>
        <taxon>Stegodyphus</taxon>
    </lineage>
</organism>
<evidence type="ECO:0000313" key="2">
    <source>
        <dbReference type="Proteomes" id="UP000054359"/>
    </source>
</evidence>
<dbReference type="AlphaFoldDB" id="A0A087TTP8"/>
<sequence>TFLIHSIQHCYRIFRSITVPMKLGLQFCIYYFGKNSLTDNSSWNNICLAEGR</sequence>
<evidence type="ECO:0000313" key="1">
    <source>
        <dbReference type="EMBL" id="KFM68487.1"/>
    </source>
</evidence>
<gene>
    <name evidence="1" type="ORF">X975_17091</name>
</gene>
<accession>A0A087TTP8</accession>
<feature type="non-terminal residue" evidence="1">
    <location>
        <position position="52"/>
    </location>
</feature>
<reference evidence="1 2" key="1">
    <citation type="submission" date="2013-11" db="EMBL/GenBank/DDBJ databases">
        <title>Genome sequencing of Stegodyphus mimosarum.</title>
        <authorList>
            <person name="Bechsgaard J."/>
        </authorList>
    </citation>
    <scope>NUCLEOTIDE SEQUENCE [LARGE SCALE GENOMIC DNA]</scope>
</reference>